<feature type="domain" description="Integrase catalytic" evidence="16">
    <location>
        <begin position="639"/>
        <end position="797"/>
    </location>
</feature>
<sequence length="1041" mass="117063">VFLEGTSDPPVIHADPITWKSEEPVWVDQWPLSKEKIDAAQQLVQEQLELGHIEQSNSPWNSPIFVIKKKSGKWRLLQDLRKVNETMEVMGALQPGLPSPMAIPRNAHIIIIDLKDCFYTIPLAPQDCPRFAFSVPSVNFSQPMRCYQWKVLPQGMANSPTLCQKFVAAALEETRVKYSDVYILHYMDDILLAHFDEKHLLAAYAFMEPTLKAAGLIIAKEKVQTFPPYSYLGFRLERETFGVQPIALRRDNLKTLNDFQKLLGDINWIRPYLHLATYELKPLFDVLKGDNNPTSPRSLTEAGERALQKVETALSQQHSSYCDYERPWGLYILASEHSPTGVLFQDNPLRWIYLPVSPLRVLSPYHVLVAKVIAKGRQESVNYLGRDPHFICIPFSTEQQLWLSQFSDDWAIALAQYAGEIKQHYPANKLLQFAQLHQFIFPKVVQQCPLEKGTTVFTDGSSNGMASLVIENESYYCQTSYSSAQEVELFAVLQALQRVPQSFNLYSDSHYGVRALSVIETVPLIGAAKPSIQTLFLKIQNLIRARTHPCFFGHIRAHTALPGPLTAGNALADEATRMVCYSSLTPISAAQASHAMHHQNSNSLRLQFGISREAARHIVKTCSTCPQFFVLPTYGVNPRGLLPNDLWQMDVTHISDFGKLKYVHITVDTFSGFLMATLQPGEASKHCIQHCLRSFSAMGLPKCIKTDNGPGYTGRNFQALCAQLQIVHKTGIPYNPQGQGIVERAHQTLQHQLKKLKRGSLYAITPNNLLSHALFVLNFLSLDRDGKSAAQRFWHYDNKKARPLVRWKDPLEGRWHGPDPVLTWGRGRVCVFPQNAEARAGSRKGWYARWRRSLVERMRQLTVQETVPLPTAQQIQALLQMACENAPNPSPASPTNILISLLLLLNQISSMNADVFWAYVPDPPLLQPVGWEMSSVPVYVNDTILLGGFSDKHIFPQNVNISYTGSSSQLPMCFFRNHNVSGCLTVTDVGYSDYSTGWSVDIPGVTKLTGHAQRRNGTGPQDIPFCGLGHKGEHIAVPWKL</sequence>
<dbReference type="GO" id="GO:0003677">
    <property type="term" value="F:DNA binding"/>
    <property type="evidence" value="ECO:0007669"/>
    <property type="project" value="UniProtKB-KW"/>
</dbReference>
<dbReference type="Pfam" id="PF00075">
    <property type="entry name" value="RNase_H"/>
    <property type="match status" value="1"/>
</dbReference>
<dbReference type="Gene3D" id="2.30.30.10">
    <property type="entry name" value="Integrase, C-terminal domain superfamily, retroviral"/>
    <property type="match status" value="1"/>
</dbReference>
<organism evidence="18 19">
    <name type="scientific">Muntiacus reevesi</name>
    <name type="common">Reeves' muntjac</name>
    <name type="synonym">Cervus reevesi</name>
    <dbReference type="NCBI Taxonomy" id="9886"/>
    <lineage>
        <taxon>Eukaryota</taxon>
        <taxon>Metazoa</taxon>
        <taxon>Chordata</taxon>
        <taxon>Craniata</taxon>
        <taxon>Vertebrata</taxon>
        <taxon>Euteleostomi</taxon>
        <taxon>Mammalia</taxon>
        <taxon>Eutheria</taxon>
        <taxon>Laurasiatheria</taxon>
        <taxon>Artiodactyla</taxon>
        <taxon>Ruminantia</taxon>
        <taxon>Pecora</taxon>
        <taxon>Cervidae</taxon>
        <taxon>Muntiacinae</taxon>
        <taxon>Muntiacus</taxon>
    </lineage>
</organism>
<dbReference type="Proteomes" id="UP000326062">
    <property type="component" value="Chromosome 7"/>
</dbReference>
<evidence type="ECO:0000259" key="14">
    <source>
        <dbReference type="PROSITE" id="PS50878"/>
    </source>
</evidence>
<evidence type="ECO:0000259" key="13">
    <source>
        <dbReference type="PROSITE" id="PS50876"/>
    </source>
</evidence>
<feature type="domain" description="Integrase-type" evidence="17">
    <location>
        <begin position="803"/>
        <end position="857"/>
    </location>
</feature>
<accession>A0A5N3XJX8</accession>
<dbReference type="PANTHER" id="PTHR41694:SF3">
    <property type="entry name" value="RNA-DIRECTED DNA POLYMERASE-RELATED"/>
    <property type="match status" value="1"/>
</dbReference>
<dbReference type="GO" id="GO:0008270">
    <property type="term" value="F:zinc ion binding"/>
    <property type="evidence" value="ECO:0007669"/>
    <property type="project" value="UniProtKB-KW"/>
</dbReference>
<dbReference type="Gene3D" id="3.10.10.10">
    <property type="entry name" value="HIV Type 1 Reverse Transcriptase, subunit A, domain 1"/>
    <property type="match status" value="1"/>
</dbReference>
<feature type="non-terminal residue" evidence="18">
    <location>
        <position position="1"/>
    </location>
</feature>
<dbReference type="PROSITE" id="PS50994">
    <property type="entry name" value="INTEGRASE"/>
    <property type="match status" value="1"/>
</dbReference>
<dbReference type="InterPro" id="IPR002156">
    <property type="entry name" value="RNaseH_domain"/>
</dbReference>
<dbReference type="InterPro" id="IPR001037">
    <property type="entry name" value="Integrase_C_retrovir"/>
</dbReference>
<dbReference type="Pfam" id="PF00552">
    <property type="entry name" value="IN_DBD_C"/>
    <property type="match status" value="1"/>
</dbReference>
<protein>
    <submittedName>
        <fullName evidence="18">Uncharacterized protein</fullName>
    </submittedName>
</protein>
<keyword evidence="4" id="KW-0540">Nuclease</keyword>
<keyword evidence="10" id="KW-0238">DNA-binding</keyword>
<feature type="domain" description="RNase H type-1" evidence="15">
    <location>
        <begin position="450"/>
        <end position="581"/>
    </location>
</feature>
<dbReference type="PROSITE" id="PS50876">
    <property type="entry name" value="ZF_INTEGRASE"/>
    <property type="match status" value="1"/>
</dbReference>
<keyword evidence="11" id="KW-0863">Zinc-finger</keyword>
<dbReference type="Pfam" id="PF02022">
    <property type="entry name" value="Integrase_Zn"/>
    <property type="match status" value="1"/>
</dbReference>
<feature type="DNA-binding region" description="Integrase-type" evidence="12">
    <location>
        <begin position="803"/>
        <end position="857"/>
    </location>
</feature>
<keyword evidence="19" id="KW-1185">Reference proteome</keyword>
<comment type="similarity">
    <text evidence="1">Belongs to the beta type-B retroviral polymerase family. HERV class-II K(HML-2) pol subfamily.</text>
</comment>
<keyword evidence="9" id="KW-0695">RNA-directed DNA polymerase</keyword>
<evidence type="ECO:0000313" key="19">
    <source>
        <dbReference type="Proteomes" id="UP000326062"/>
    </source>
</evidence>
<keyword evidence="2" id="KW-0808">Transferase</keyword>
<keyword evidence="7" id="KW-0378">Hydrolase</keyword>
<dbReference type="InterPro" id="IPR012337">
    <property type="entry name" value="RNaseH-like_sf"/>
</dbReference>
<evidence type="ECO:0000256" key="4">
    <source>
        <dbReference type="ARBA" id="ARBA00022722"/>
    </source>
</evidence>
<evidence type="ECO:0000256" key="7">
    <source>
        <dbReference type="ARBA" id="ARBA00022801"/>
    </source>
</evidence>
<dbReference type="GO" id="GO:0003964">
    <property type="term" value="F:RNA-directed DNA polymerase activity"/>
    <property type="evidence" value="ECO:0007669"/>
    <property type="project" value="UniProtKB-KW"/>
</dbReference>
<evidence type="ECO:0000313" key="18">
    <source>
        <dbReference type="EMBL" id="KAB0374272.1"/>
    </source>
</evidence>
<dbReference type="Gene3D" id="3.30.420.10">
    <property type="entry name" value="Ribonuclease H-like superfamily/Ribonuclease H"/>
    <property type="match status" value="2"/>
</dbReference>
<keyword evidence="6" id="KW-0255">Endonuclease</keyword>
<evidence type="ECO:0000256" key="2">
    <source>
        <dbReference type="ARBA" id="ARBA00022679"/>
    </source>
</evidence>
<dbReference type="InterPro" id="IPR036397">
    <property type="entry name" value="RNaseH_sf"/>
</dbReference>
<dbReference type="InterPro" id="IPR000477">
    <property type="entry name" value="RT_dom"/>
</dbReference>
<gene>
    <name evidence="18" type="ORF">FD755_014528</name>
</gene>
<proteinExistence type="inferred from homology"/>
<evidence type="ECO:0000256" key="12">
    <source>
        <dbReference type="PROSITE-ProRule" id="PRU00506"/>
    </source>
</evidence>
<dbReference type="SUPFAM" id="SSF50122">
    <property type="entry name" value="DNA-binding domain of retroviral integrase"/>
    <property type="match status" value="1"/>
</dbReference>
<keyword evidence="5" id="KW-0479">Metal-binding</keyword>
<keyword evidence="11" id="KW-0862">Zinc</keyword>
<evidence type="ECO:0000256" key="5">
    <source>
        <dbReference type="ARBA" id="ARBA00022723"/>
    </source>
</evidence>
<dbReference type="SUPFAM" id="SSF53098">
    <property type="entry name" value="Ribonuclease H-like"/>
    <property type="match status" value="2"/>
</dbReference>
<dbReference type="PROSITE" id="PS51027">
    <property type="entry name" value="INTEGRASE_DBD"/>
    <property type="match status" value="1"/>
</dbReference>
<dbReference type="PROSITE" id="PS50878">
    <property type="entry name" value="RT_POL"/>
    <property type="match status" value="1"/>
</dbReference>
<feature type="domain" description="Integrase-type" evidence="13">
    <location>
        <begin position="585"/>
        <end position="626"/>
    </location>
</feature>
<dbReference type="SUPFAM" id="SSF56672">
    <property type="entry name" value="DNA/RNA polymerases"/>
    <property type="match status" value="1"/>
</dbReference>
<evidence type="ECO:0000256" key="9">
    <source>
        <dbReference type="ARBA" id="ARBA00022918"/>
    </source>
</evidence>
<dbReference type="CDD" id="cd09273">
    <property type="entry name" value="RNase_HI_RT_Bel"/>
    <property type="match status" value="1"/>
</dbReference>
<dbReference type="EMBL" id="VCEB01000008">
    <property type="protein sequence ID" value="KAB0374272.1"/>
    <property type="molecule type" value="Genomic_DNA"/>
</dbReference>
<dbReference type="InterPro" id="IPR003308">
    <property type="entry name" value="Integrase_Zn-bd_dom_N"/>
</dbReference>
<dbReference type="InterPro" id="IPR010661">
    <property type="entry name" value="RVT_thumb"/>
</dbReference>
<dbReference type="InterPro" id="IPR036862">
    <property type="entry name" value="Integrase_C_dom_sf_retrovir"/>
</dbReference>
<evidence type="ECO:0000259" key="16">
    <source>
        <dbReference type="PROSITE" id="PS50994"/>
    </source>
</evidence>
<dbReference type="Pfam" id="PF00078">
    <property type="entry name" value="RVT_1"/>
    <property type="match status" value="1"/>
</dbReference>
<keyword evidence="3" id="KW-0548">Nucleotidyltransferase</keyword>
<evidence type="ECO:0000256" key="6">
    <source>
        <dbReference type="ARBA" id="ARBA00022759"/>
    </source>
</evidence>
<dbReference type="CDD" id="cd01645">
    <property type="entry name" value="RT_Rtv"/>
    <property type="match status" value="1"/>
</dbReference>
<comment type="caution">
    <text evidence="18">The sequence shown here is derived from an EMBL/GenBank/DDBJ whole genome shotgun (WGS) entry which is preliminary data.</text>
</comment>
<dbReference type="Pfam" id="PF06817">
    <property type="entry name" value="RVT_thumb"/>
    <property type="match status" value="1"/>
</dbReference>
<evidence type="ECO:0000256" key="8">
    <source>
        <dbReference type="ARBA" id="ARBA00022908"/>
    </source>
</evidence>
<evidence type="ECO:0000256" key="10">
    <source>
        <dbReference type="ARBA" id="ARBA00023125"/>
    </source>
</evidence>
<dbReference type="GO" id="GO:0015074">
    <property type="term" value="P:DNA integration"/>
    <property type="evidence" value="ECO:0007669"/>
    <property type="project" value="UniProtKB-KW"/>
</dbReference>
<dbReference type="InterPro" id="IPR001584">
    <property type="entry name" value="Integrase_cat-core"/>
</dbReference>
<dbReference type="AlphaFoldDB" id="A0A5N3XJX8"/>
<dbReference type="GO" id="GO:0035613">
    <property type="term" value="F:RNA stem-loop binding"/>
    <property type="evidence" value="ECO:0007669"/>
    <property type="project" value="TreeGrafter"/>
</dbReference>
<dbReference type="PANTHER" id="PTHR41694">
    <property type="entry name" value="ENDOGENOUS RETROVIRUS GROUP K MEMBER POL PROTEIN"/>
    <property type="match status" value="1"/>
</dbReference>
<reference evidence="18 19" key="1">
    <citation type="submission" date="2019-06" db="EMBL/GenBank/DDBJ databases">
        <title>Discovery of a novel chromosome fission-fusion reversal in muntjac.</title>
        <authorList>
            <person name="Mudd A.B."/>
            <person name="Bredeson J.V."/>
            <person name="Baum R."/>
            <person name="Hockemeyer D."/>
            <person name="Rokhsar D.S."/>
        </authorList>
    </citation>
    <scope>NUCLEOTIDE SEQUENCE [LARGE SCALE GENOMIC DNA]</scope>
    <source>
        <strain evidence="18">UCam_UCB_Mr</strain>
        <tissue evidence="18">Fibroblast cell line</tissue>
    </source>
</reference>
<evidence type="ECO:0000259" key="17">
    <source>
        <dbReference type="PROSITE" id="PS51027"/>
    </source>
</evidence>
<evidence type="ECO:0000256" key="3">
    <source>
        <dbReference type="ARBA" id="ARBA00022695"/>
    </source>
</evidence>
<dbReference type="InterPro" id="IPR017856">
    <property type="entry name" value="Integrase-like_N"/>
</dbReference>
<dbReference type="GO" id="GO:0004523">
    <property type="term" value="F:RNA-DNA hybrid ribonuclease activity"/>
    <property type="evidence" value="ECO:0007669"/>
    <property type="project" value="InterPro"/>
</dbReference>
<dbReference type="PROSITE" id="PS50879">
    <property type="entry name" value="RNASE_H_1"/>
    <property type="match status" value="1"/>
</dbReference>
<evidence type="ECO:0000259" key="15">
    <source>
        <dbReference type="PROSITE" id="PS50879"/>
    </source>
</evidence>
<dbReference type="SUPFAM" id="SSF46919">
    <property type="entry name" value="N-terminal Zn binding domain of HIV integrase"/>
    <property type="match status" value="1"/>
</dbReference>
<evidence type="ECO:0000256" key="1">
    <source>
        <dbReference type="ARBA" id="ARBA00010879"/>
    </source>
</evidence>
<dbReference type="Pfam" id="PF00665">
    <property type="entry name" value="rve"/>
    <property type="match status" value="1"/>
</dbReference>
<dbReference type="InterPro" id="IPR043502">
    <property type="entry name" value="DNA/RNA_pol_sf"/>
</dbReference>
<name>A0A5N3XJX8_MUNRE</name>
<dbReference type="Gene3D" id="1.10.10.200">
    <property type="match status" value="1"/>
</dbReference>
<keyword evidence="8" id="KW-0229">DNA integration</keyword>
<evidence type="ECO:0000256" key="11">
    <source>
        <dbReference type="PROSITE-ProRule" id="PRU00450"/>
    </source>
</evidence>
<dbReference type="Gene3D" id="3.30.70.270">
    <property type="match status" value="2"/>
</dbReference>
<feature type="domain" description="Reverse transcriptase" evidence="14">
    <location>
        <begin position="48"/>
        <end position="236"/>
    </location>
</feature>
<dbReference type="InterPro" id="IPR043128">
    <property type="entry name" value="Rev_trsase/Diguanyl_cyclase"/>
</dbReference>